<evidence type="ECO:0000259" key="7">
    <source>
        <dbReference type="Pfam" id="PF14322"/>
    </source>
</evidence>
<feature type="domain" description="RagB/SusD" evidence="6">
    <location>
        <begin position="367"/>
        <end position="496"/>
    </location>
</feature>
<dbReference type="Pfam" id="PF07980">
    <property type="entry name" value="SusD_RagB"/>
    <property type="match status" value="1"/>
</dbReference>
<dbReference type="InterPro" id="IPR011990">
    <property type="entry name" value="TPR-like_helical_dom_sf"/>
</dbReference>
<dbReference type="InterPro" id="IPR033985">
    <property type="entry name" value="SusD-like_N"/>
</dbReference>
<dbReference type="SUPFAM" id="SSF48452">
    <property type="entry name" value="TPR-like"/>
    <property type="match status" value="1"/>
</dbReference>
<dbReference type="RefSeq" id="WP_072862686.1">
    <property type="nucleotide sequence ID" value="NZ_FQUX01000004.1"/>
</dbReference>
<accession>A0A1M5C573</accession>
<comment type="similarity">
    <text evidence="2">Belongs to the SusD family.</text>
</comment>
<organism evidence="8 9">
    <name type="scientific">Arenibacter palladensis</name>
    <dbReference type="NCBI Taxonomy" id="237373"/>
    <lineage>
        <taxon>Bacteria</taxon>
        <taxon>Pseudomonadati</taxon>
        <taxon>Bacteroidota</taxon>
        <taxon>Flavobacteriia</taxon>
        <taxon>Flavobacteriales</taxon>
        <taxon>Flavobacteriaceae</taxon>
        <taxon>Arenibacter</taxon>
    </lineage>
</organism>
<dbReference type="Gene3D" id="1.25.40.390">
    <property type="match status" value="1"/>
</dbReference>
<name>A0A1M5C573_9FLAO</name>
<evidence type="ECO:0000256" key="4">
    <source>
        <dbReference type="ARBA" id="ARBA00023136"/>
    </source>
</evidence>
<evidence type="ECO:0000313" key="9">
    <source>
        <dbReference type="Proteomes" id="UP000184406"/>
    </source>
</evidence>
<dbReference type="CDD" id="cd08977">
    <property type="entry name" value="SusD"/>
    <property type="match status" value="1"/>
</dbReference>
<dbReference type="EMBL" id="FQUX01000004">
    <property type="protein sequence ID" value="SHF49757.1"/>
    <property type="molecule type" value="Genomic_DNA"/>
</dbReference>
<keyword evidence="3" id="KW-0732">Signal</keyword>
<evidence type="ECO:0000256" key="3">
    <source>
        <dbReference type="ARBA" id="ARBA00022729"/>
    </source>
</evidence>
<dbReference type="InterPro" id="IPR012944">
    <property type="entry name" value="SusD_RagB_dom"/>
</dbReference>
<keyword evidence="9" id="KW-1185">Reference proteome</keyword>
<evidence type="ECO:0000256" key="2">
    <source>
        <dbReference type="ARBA" id="ARBA00006275"/>
    </source>
</evidence>
<dbReference type="Pfam" id="PF14322">
    <property type="entry name" value="SusD-like_3"/>
    <property type="match status" value="1"/>
</dbReference>
<dbReference type="OrthoDB" id="5694214at2"/>
<sequence>MKKFKYIVFCLVIVVSMHSCEDYLIEDPASELTPETFLSTKDGVTALFTNAYSIYVYSGHTGLLDNMHLYAMSDFTGDSQFQSGGGFNGQVLPYMNFTWDPTVLGLATYWNQSYAAIRDINIILESLSATEGFTQAEIDEYILACRLMRADMYMRLFDWFGPVPLRTSTLDAFDLPRNTEEEVMAFISSEMEEIIPLLPLPGEAINVWTDRGTAAGLYARHLLSQKDWAGAAEYTIVVMDLGYYELFPDYPSLFDVANEFQNNPSQREIMLARPMINVVNEGSIIISNSFPPGYSFSDKLPEIVFTSSMRNFGSQFRIRDDFADSFDKINDTRYTRIIENYRNGNGDLVDLTVNPDNRRSLKYYDPDGTLDMGNDFPILRYADILLMRAEALNELNGPNQESIDLLNLVRERAGLEGFEVSDFASTESFRDHIILNERRWEFQEEHMRRRDLIRHGSFISRAQGRGAVTAADFHVLFPIPQEEINGNPNMVQNAGY</sequence>
<evidence type="ECO:0000259" key="6">
    <source>
        <dbReference type="Pfam" id="PF07980"/>
    </source>
</evidence>
<feature type="domain" description="SusD-like N-terminal" evidence="7">
    <location>
        <begin position="23"/>
        <end position="208"/>
    </location>
</feature>
<evidence type="ECO:0000256" key="1">
    <source>
        <dbReference type="ARBA" id="ARBA00004442"/>
    </source>
</evidence>
<keyword evidence="4" id="KW-0472">Membrane</keyword>
<keyword evidence="5" id="KW-0998">Cell outer membrane</keyword>
<dbReference type="Proteomes" id="UP000184406">
    <property type="component" value="Unassembled WGS sequence"/>
</dbReference>
<reference evidence="9" key="1">
    <citation type="submission" date="2016-11" db="EMBL/GenBank/DDBJ databases">
        <authorList>
            <person name="Varghese N."/>
            <person name="Submissions S."/>
        </authorList>
    </citation>
    <scope>NUCLEOTIDE SEQUENCE [LARGE SCALE GENOMIC DNA]</scope>
    <source>
        <strain evidence="9">DSM 17539</strain>
    </source>
</reference>
<evidence type="ECO:0000256" key="5">
    <source>
        <dbReference type="ARBA" id="ARBA00023237"/>
    </source>
</evidence>
<protein>
    <submittedName>
        <fullName evidence="8">Starch-binding associating with outer membrane</fullName>
    </submittedName>
</protein>
<comment type="subcellular location">
    <subcellularLocation>
        <location evidence="1">Cell outer membrane</location>
    </subcellularLocation>
</comment>
<gene>
    <name evidence="8" type="ORF">SAMN03080594_104379</name>
</gene>
<proteinExistence type="inferred from homology"/>
<evidence type="ECO:0000313" key="8">
    <source>
        <dbReference type="EMBL" id="SHF49757.1"/>
    </source>
</evidence>
<dbReference type="GO" id="GO:0009279">
    <property type="term" value="C:cell outer membrane"/>
    <property type="evidence" value="ECO:0007669"/>
    <property type="project" value="UniProtKB-SubCell"/>
</dbReference>
<dbReference type="AlphaFoldDB" id="A0A1M5C573"/>